<dbReference type="GO" id="GO:0016491">
    <property type="term" value="F:oxidoreductase activity"/>
    <property type="evidence" value="ECO:0007669"/>
    <property type="project" value="InterPro"/>
</dbReference>
<dbReference type="PROSITE" id="PS51387">
    <property type="entry name" value="FAD_PCMH"/>
    <property type="match status" value="1"/>
</dbReference>
<name>A0A372MJQ2_9SPIR</name>
<comment type="caution">
    <text evidence="2">The sequence shown here is derived from an EMBL/GenBank/DDBJ whole genome shotgun (WGS) entry which is preliminary data.</text>
</comment>
<dbReference type="InterPro" id="IPR002346">
    <property type="entry name" value="Mopterin_DH_FAD-bd"/>
</dbReference>
<gene>
    <name evidence="2" type="ORF">DYP60_05185</name>
</gene>
<reference evidence="3" key="1">
    <citation type="submission" date="2018-08" db="EMBL/GenBank/DDBJ databases">
        <authorList>
            <person name="Grouzdev D.S."/>
            <person name="Krutkina M.S."/>
        </authorList>
    </citation>
    <scope>NUCLEOTIDE SEQUENCE [LARGE SCALE GENOMIC DNA]</scope>
    <source>
        <strain evidence="3">4-11</strain>
    </source>
</reference>
<dbReference type="InterPro" id="IPR036318">
    <property type="entry name" value="FAD-bd_PCMH-like_sf"/>
</dbReference>
<protein>
    <submittedName>
        <fullName evidence="2">Molybdopterin dehydrogenase</fullName>
    </submittedName>
</protein>
<organism evidence="2 3">
    <name type="scientific">Sphaerochaeta halotolerans</name>
    <dbReference type="NCBI Taxonomy" id="2293840"/>
    <lineage>
        <taxon>Bacteria</taxon>
        <taxon>Pseudomonadati</taxon>
        <taxon>Spirochaetota</taxon>
        <taxon>Spirochaetia</taxon>
        <taxon>Spirochaetales</taxon>
        <taxon>Sphaerochaetaceae</taxon>
        <taxon>Sphaerochaeta</taxon>
    </lineage>
</organism>
<dbReference type="EMBL" id="QUWK01000004">
    <property type="protein sequence ID" value="RFU95410.1"/>
    <property type="molecule type" value="Genomic_DNA"/>
</dbReference>
<evidence type="ECO:0000313" key="2">
    <source>
        <dbReference type="EMBL" id="RFU95410.1"/>
    </source>
</evidence>
<proteinExistence type="predicted"/>
<dbReference type="SUPFAM" id="SSF55447">
    <property type="entry name" value="CO dehydrogenase flavoprotein C-terminal domain-like"/>
    <property type="match status" value="1"/>
</dbReference>
<accession>A0A372MJQ2</accession>
<dbReference type="SUPFAM" id="SSF56176">
    <property type="entry name" value="FAD-binding/transporter-associated domain-like"/>
    <property type="match status" value="1"/>
</dbReference>
<dbReference type="GO" id="GO:0071949">
    <property type="term" value="F:FAD binding"/>
    <property type="evidence" value="ECO:0007669"/>
    <property type="project" value="InterPro"/>
</dbReference>
<dbReference type="RefSeq" id="WP_117329822.1">
    <property type="nucleotide sequence ID" value="NZ_QUWK01000004.1"/>
</dbReference>
<dbReference type="Gene3D" id="3.30.390.50">
    <property type="entry name" value="CO dehydrogenase flavoprotein, C-terminal domain"/>
    <property type="match status" value="1"/>
</dbReference>
<dbReference type="Pfam" id="PF00941">
    <property type="entry name" value="FAD_binding_5"/>
    <property type="match status" value="1"/>
</dbReference>
<dbReference type="PANTHER" id="PTHR42659">
    <property type="entry name" value="XANTHINE DEHYDROGENASE SUBUNIT C-RELATED"/>
    <property type="match status" value="1"/>
</dbReference>
<dbReference type="InterPro" id="IPR051312">
    <property type="entry name" value="Diverse_Substr_Oxidored"/>
</dbReference>
<dbReference type="InterPro" id="IPR016166">
    <property type="entry name" value="FAD-bd_PCMH"/>
</dbReference>
<dbReference type="AlphaFoldDB" id="A0A372MJQ2"/>
<dbReference type="Proteomes" id="UP000264002">
    <property type="component" value="Unassembled WGS sequence"/>
</dbReference>
<dbReference type="PANTHER" id="PTHR42659:SF9">
    <property type="entry name" value="XANTHINE DEHYDROGENASE FAD-BINDING SUBUNIT XDHB-RELATED"/>
    <property type="match status" value="1"/>
</dbReference>
<dbReference type="Gene3D" id="3.30.465.10">
    <property type="match status" value="1"/>
</dbReference>
<feature type="domain" description="FAD-binding PCMH-type" evidence="1">
    <location>
        <begin position="1"/>
        <end position="169"/>
    </location>
</feature>
<dbReference type="InterPro" id="IPR036683">
    <property type="entry name" value="CO_DH_flav_C_dom_sf"/>
</dbReference>
<sequence length="277" mass="30245">MIQEYLIANTTEDALNKKRSNAKSIFYAGGTEINRLHSTVEGQTAISLSKLGLDTITDEGSTIKIGSMVSLQQLIDSPLIPTWLKDAARFCGSFTKRNMATIGGNLAIMSDHSYLAPALIASRARLLTANLTEKGVYSEDNIPIREYHAYHKQFAGTLLLAVSLSKDDRFVGTLRYALSSQNRAAVTVGFSATKDNEQVIDHVRVFVAVHGKGVQRLEKVENAIENGELTSREDVQLAVRHTVEVVDDMTGSSDYKRYIASEGVGQLFSAFLKGGAQ</sequence>
<evidence type="ECO:0000259" key="1">
    <source>
        <dbReference type="PROSITE" id="PS51387"/>
    </source>
</evidence>
<keyword evidence="3" id="KW-1185">Reference proteome</keyword>
<evidence type="ECO:0000313" key="3">
    <source>
        <dbReference type="Proteomes" id="UP000264002"/>
    </source>
</evidence>
<dbReference type="InterPro" id="IPR016169">
    <property type="entry name" value="FAD-bd_PCMH_sub2"/>
</dbReference>
<reference evidence="2 3" key="2">
    <citation type="submission" date="2018-09" db="EMBL/GenBank/DDBJ databases">
        <title>Genome of Sphaerochaeta halotolerans strain 4-11.</title>
        <authorList>
            <person name="Nazina T.N."/>
            <person name="Sokolova D.S."/>
        </authorList>
    </citation>
    <scope>NUCLEOTIDE SEQUENCE [LARGE SCALE GENOMIC DNA]</scope>
    <source>
        <strain evidence="2 3">4-11</strain>
    </source>
</reference>